<dbReference type="InterPro" id="IPR011622">
    <property type="entry name" value="7TMR_DISM_rcpt_extracell_dom2"/>
</dbReference>
<dbReference type="AlphaFoldDB" id="Q1GY85"/>
<reference evidence="10 11" key="1">
    <citation type="submission" date="2006-03" db="EMBL/GenBank/DDBJ databases">
        <title>Complete sequence of Methylobacillus flagellatus KT.</title>
        <authorList>
            <consortium name="US DOE Joint Genome Institute"/>
            <person name="Copeland A."/>
            <person name="Lucas S."/>
            <person name="Lapidus A."/>
            <person name="Barry K."/>
            <person name="Detter J.C."/>
            <person name="Glavina del Rio T."/>
            <person name="Hammon N."/>
            <person name="Israni S."/>
            <person name="Dalin E."/>
            <person name="Tice H."/>
            <person name="Pitluck S."/>
            <person name="Brettin T."/>
            <person name="Bruce D."/>
            <person name="Han C."/>
            <person name="Tapia R."/>
            <person name="Saunders E."/>
            <person name="Gilna P."/>
            <person name="Schmutz J."/>
            <person name="Larimer F."/>
            <person name="Land M."/>
            <person name="Kyrpides N."/>
            <person name="Anderson I."/>
            <person name="Richardson P."/>
        </authorList>
    </citation>
    <scope>NUCLEOTIDE SEQUENCE [LARGE SCALE GENOMIC DNA]</scope>
    <source>
        <strain evidence="11">KT / ATCC 51484 / DSM 6875</strain>
    </source>
</reference>
<evidence type="ECO:0000313" key="11">
    <source>
        <dbReference type="Proteomes" id="UP000002440"/>
    </source>
</evidence>
<keyword evidence="5 10" id="KW-0418">Kinase</keyword>
<keyword evidence="6" id="KW-0902">Two-component regulatory system</keyword>
<keyword evidence="4" id="KW-0808">Transferase</keyword>
<evidence type="ECO:0000256" key="7">
    <source>
        <dbReference type="SAM" id="Coils"/>
    </source>
</evidence>
<dbReference type="Gene3D" id="2.60.40.2380">
    <property type="match status" value="1"/>
</dbReference>
<evidence type="ECO:0000256" key="5">
    <source>
        <dbReference type="ARBA" id="ARBA00022777"/>
    </source>
</evidence>
<feature type="transmembrane region" description="Helical" evidence="8">
    <location>
        <begin position="192"/>
        <end position="212"/>
    </location>
</feature>
<feature type="transmembrane region" description="Helical" evidence="8">
    <location>
        <begin position="341"/>
        <end position="359"/>
    </location>
</feature>
<keyword evidence="11" id="KW-1185">Reference proteome</keyword>
<keyword evidence="8" id="KW-1133">Transmembrane helix</keyword>
<dbReference type="Gene3D" id="3.30.565.10">
    <property type="entry name" value="Histidine kinase-like ATPase, C-terminal domain"/>
    <property type="match status" value="1"/>
</dbReference>
<feature type="coiled-coil region" evidence="7">
    <location>
        <begin position="363"/>
        <end position="390"/>
    </location>
</feature>
<dbReference type="GO" id="GO:0016036">
    <property type="term" value="P:cellular response to phosphate starvation"/>
    <property type="evidence" value="ECO:0007669"/>
    <property type="project" value="TreeGrafter"/>
</dbReference>
<dbReference type="Proteomes" id="UP000002440">
    <property type="component" value="Chromosome"/>
</dbReference>
<evidence type="ECO:0000256" key="6">
    <source>
        <dbReference type="ARBA" id="ARBA00023012"/>
    </source>
</evidence>
<comment type="catalytic activity">
    <reaction evidence="1">
        <text>ATP + protein L-histidine = ADP + protein N-phospho-L-histidine.</text>
        <dbReference type="EC" id="2.7.13.3"/>
    </reaction>
</comment>
<dbReference type="SUPFAM" id="SSF47384">
    <property type="entry name" value="Homodimeric domain of signal transducing histidine kinase"/>
    <property type="match status" value="1"/>
</dbReference>
<feature type="domain" description="Histidine kinase" evidence="9">
    <location>
        <begin position="400"/>
        <end position="602"/>
    </location>
</feature>
<dbReference type="EMBL" id="CP000284">
    <property type="protein sequence ID" value="ABE50802.1"/>
    <property type="molecule type" value="Genomic_DNA"/>
</dbReference>
<evidence type="ECO:0000256" key="1">
    <source>
        <dbReference type="ARBA" id="ARBA00000085"/>
    </source>
</evidence>
<dbReference type="SMART" id="SM00387">
    <property type="entry name" value="HATPase_c"/>
    <property type="match status" value="1"/>
</dbReference>
<evidence type="ECO:0000259" key="9">
    <source>
        <dbReference type="PROSITE" id="PS50109"/>
    </source>
</evidence>
<dbReference type="CDD" id="cd00082">
    <property type="entry name" value="HisKA"/>
    <property type="match status" value="1"/>
</dbReference>
<dbReference type="eggNOG" id="COG2205">
    <property type="taxonomic scope" value="Bacteria"/>
</dbReference>
<dbReference type="GO" id="GO:0000155">
    <property type="term" value="F:phosphorelay sensor kinase activity"/>
    <property type="evidence" value="ECO:0007669"/>
    <property type="project" value="InterPro"/>
</dbReference>
<dbReference type="Gene3D" id="1.10.287.130">
    <property type="match status" value="1"/>
</dbReference>
<evidence type="ECO:0000256" key="3">
    <source>
        <dbReference type="ARBA" id="ARBA00022553"/>
    </source>
</evidence>
<dbReference type="HOGENOM" id="CLU_000445_105_2_4"/>
<dbReference type="PANTHER" id="PTHR45453">
    <property type="entry name" value="PHOSPHATE REGULON SENSOR PROTEIN PHOR"/>
    <property type="match status" value="1"/>
</dbReference>
<feature type="transmembrane region" description="Helical" evidence="8">
    <location>
        <begin position="313"/>
        <end position="335"/>
    </location>
</feature>
<keyword evidence="3" id="KW-0597">Phosphoprotein</keyword>
<dbReference type="InterPro" id="IPR050351">
    <property type="entry name" value="BphY/WalK/GraS-like"/>
</dbReference>
<gene>
    <name evidence="10" type="ordered locus">Mfla_2537</name>
</gene>
<dbReference type="InterPro" id="IPR036097">
    <property type="entry name" value="HisK_dim/P_sf"/>
</dbReference>
<dbReference type="PANTHER" id="PTHR45453:SF1">
    <property type="entry name" value="PHOSPHATE REGULON SENSOR PROTEIN PHOR"/>
    <property type="match status" value="1"/>
</dbReference>
<dbReference type="InterPro" id="IPR003594">
    <property type="entry name" value="HATPase_dom"/>
</dbReference>
<keyword evidence="8" id="KW-0472">Membrane</keyword>
<dbReference type="STRING" id="265072.Mfla_2537"/>
<dbReference type="Pfam" id="PF07696">
    <property type="entry name" value="7TMR-DISMED2"/>
    <property type="match status" value="1"/>
</dbReference>
<evidence type="ECO:0000313" key="10">
    <source>
        <dbReference type="EMBL" id="ABE50802.1"/>
    </source>
</evidence>
<dbReference type="KEGG" id="mfa:Mfla_2537"/>
<accession>Q1GY85</accession>
<dbReference type="SUPFAM" id="SSF55874">
    <property type="entry name" value="ATPase domain of HSP90 chaperone/DNA topoisomerase II/histidine kinase"/>
    <property type="match status" value="1"/>
</dbReference>
<dbReference type="GO" id="GO:0004721">
    <property type="term" value="F:phosphoprotein phosphatase activity"/>
    <property type="evidence" value="ECO:0007669"/>
    <property type="project" value="TreeGrafter"/>
</dbReference>
<dbReference type="InterPro" id="IPR003661">
    <property type="entry name" value="HisK_dim/P_dom"/>
</dbReference>
<evidence type="ECO:0000256" key="2">
    <source>
        <dbReference type="ARBA" id="ARBA00012438"/>
    </source>
</evidence>
<organism evidence="10 11">
    <name type="scientific">Methylobacillus flagellatus (strain ATCC 51484 / DSM 6875 / VKM B-1610 / KT)</name>
    <dbReference type="NCBI Taxonomy" id="265072"/>
    <lineage>
        <taxon>Bacteria</taxon>
        <taxon>Pseudomonadati</taxon>
        <taxon>Pseudomonadota</taxon>
        <taxon>Betaproteobacteria</taxon>
        <taxon>Nitrosomonadales</taxon>
        <taxon>Methylophilaceae</taxon>
        <taxon>Methylobacillus</taxon>
    </lineage>
</organism>
<protein>
    <recommendedName>
        <fullName evidence="2">histidine kinase</fullName>
        <ecNumber evidence="2">2.7.13.3</ecNumber>
    </recommendedName>
</protein>
<dbReference type="Pfam" id="PF00512">
    <property type="entry name" value="HisKA"/>
    <property type="match status" value="1"/>
</dbReference>
<sequence length="602" mass="67600">MLALCCLAFSTACKAQDLIIKREVFRDPSNSLDIHAVERQQFEPAKKLLTAGYTPDTHWLRIVVGPSSPQPLELRIRPTYLDEVTLYQPDPDHPGQWLARTTGDTYPFEERDVLYPTAFGFLIQGQPESTVYYLKLKTTSTSILYAEVLTPQDSRLKDLRRSALIVIYLSLMLWLTFWAANDFISTRHRLTGLFVLYQLTHIAYVLSVLGYLAPFVHAPLNDKLTSLLVISVAFISMMLHYSLLVIYKPSRIGMRALLALSFFYPFLLFLLCTGHAQAALQINAYIILAGAILFLTLPYTARQDSTPSRKTLQIIYALQTLSIGSSMMPIVGWIATDEWNLNSGLAYSLVSGLLMYIILQQRSAALRQEAEKTRLALQLAQQELAFEREKRDELGHFMAMITHELKTPLAVIRLALDAMQMTGPLKKHVEHSINDISDMIDRCAQINRIEDQSIQVNVESCDTGRILTALISEYGCAARVDLCIGAAAVINTDQLMLRLILRNLLENALKYAPAGSPILIEVSTQPHADGRNGISICIENSVETLPDISRLFDKYYRGPGSRKQTGFGLGLYLSRALALLLKGRLDASLHGDRIRLCLWLPH</sequence>
<dbReference type="Pfam" id="PF02518">
    <property type="entry name" value="HATPase_c"/>
    <property type="match status" value="1"/>
</dbReference>
<name>Q1GY85_METFK</name>
<dbReference type="InterPro" id="IPR036890">
    <property type="entry name" value="HATPase_C_sf"/>
</dbReference>
<proteinExistence type="predicted"/>
<dbReference type="EC" id="2.7.13.3" evidence="2"/>
<feature type="transmembrane region" description="Helical" evidence="8">
    <location>
        <begin position="256"/>
        <end position="276"/>
    </location>
</feature>
<dbReference type="PROSITE" id="PS50109">
    <property type="entry name" value="HIS_KIN"/>
    <property type="match status" value="1"/>
</dbReference>
<keyword evidence="7" id="KW-0175">Coiled coil</keyword>
<feature type="transmembrane region" description="Helical" evidence="8">
    <location>
        <begin position="224"/>
        <end position="244"/>
    </location>
</feature>
<feature type="transmembrane region" description="Helical" evidence="8">
    <location>
        <begin position="162"/>
        <end position="180"/>
    </location>
</feature>
<evidence type="ECO:0000256" key="8">
    <source>
        <dbReference type="SAM" id="Phobius"/>
    </source>
</evidence>
<evidence type="ECO:0000256" key="4">
    <source>
        <dbReference type="ARBA" id="ARBA00022679"/>
    </source>
</evidence>
<keyword evidence="8" id="KW-0812">Transmembrane</keyword>
<feature type="transmembrane region" description="Helical" evidence="8">
    <location>
        <begin position="282"/>
        <end position="301"/>
    </location>
</feature>
<dbReference type="GO" id="GO:0005886">
    <property type="term" value="C:plasma membrane"/>
    <property type="evidence" value="ECO:0007669"/>
    <property type="project" value="TreeGrafter"/>
</dbReference>
<dbReference type="InterPro" id="IPR005467">
    <property type="entry name" value="His_kinase_dom"/>
</dbReference>
<dbReference type="SMART" id="SM00388">
    <property type="entry name" value="HisKA"/>
    <property type="match status" value="1"/>
</dbReference>